<evidence type="ECO:0000256" key="2">
    <source>
        <dbReference type="SAM" id="MobiDB-lite"/>
    </source>
</evidence>
<feature type="coiled-coil region" evidence="1">
    <location>
        <begin position="612"/>
        <end position="646"/>
    </location>
</feature>
<dbReference type="KEGG" id="bgo:BM43_3050"/>
<name>A0AAW3END6_BURGA</name>
<dbReference type="EMBL" id="JPGG01000018">
    <property type="protein sequence ID" value="KGC10311.1"/>
    <property type="molecule type" value="Genomic_DNA"/>
</dbReference>
<comment type="caution">
    <text evidence="3">The sequence shown here is derived from an EMBL/GenBank/DDBJ whole genome shotgun (WGS) entry which is preliminary data.</text>
</comment>
<keyword evidence="1" id="KW-0175">Coiled coil</keyword>
<dbReference type="RefSeq" id="WP_036051791.1">
    <property type="nucleotide sequence ID" value="NZ_CADEVY010000006.1"/>
</dbReference>
<accession>A0AAW3END6</accession>
<dbReference type="Pfam" id="PF16510">
    <property type="entry name" value="P22_portal"/>
    <property type="match status" value="1"/>
</dbReference>
<evidence type="ECO:0000256" key="1">
    <source>
        <dbReference type="SAM" id="Coils"/>
    </source>
</evidence>
<feature type="compositionally biased region" description="Pro residues" evidence="2">
    <location>
        <begin position="677"/>
        <end position="693"/>
    </location>
</feature>
<sequence>MARKPKEESNPHDKIVAEAKERFARCEEYESDFRKLFVEDLRFANGDSDNNWQWPDTILNARGDRPALTVNKVRQHNLQIVNDAKQNKPSVKTLPVDGEADIEIAKILDGMVRHIEYNSHAEIVYDTGTEFQVQGGLGYWRIVCEYAHDGSFDQEIFLRRVKDPLTIYLDCDIESADGADAKFGFVFEEMSKTEFEAKYPSEEARSVVFGDDTSTHGGWISKDRIRVCEYFRKTMKTTDMLVNHPERGPVRLSSIEDPEERAVIERDKTVQKREISEPEITWYLIAGDKVIDERPWAGRYIPIVRVVGEEMVINGKVERKGHTRSMKDAQRMYNYMTSANVEFIALQTKTPYVAPAEAIEEYEDEWQRANDDNLPYLPYNSLREDGSQIPRPQREQPPVGASAYLTGMQTAQQELMMASGQYQEQFGQPSNAQAGVAIQARQRQGDRATYHFIDNVARAIRYTGRVLIDLIPKIYDTARVVRIVGEDGTETFAKIDPNQQQPLTQQPHPTIADEVQLIFNPGIGRYDVTVEVGPNYETRRQEAFNALTQIMGQDQQLMKVAGDLLFKAADFPMADEVAERLHRTIPPQILGEGPSPQEQDMQQKMAQMGQMIEHLTTLLQQARQGREQQEVEIKAYDAETKRLQALGQPLDPQVVAHVATQVVMQMMRQGMPAGADTPPPDPAAAPQSQPNPPSAGFFTPAPQGQ</sequence>
<dbReference type="InterPro" id="IPR032427">
    <property type="entry name" value="P22_portal"/>
</dbReference>
<evidence type="ECO:0000313" key="3">
    <source>
        <dbReference type="EMBL" id="KGC09231.1"/>
    </source>
</evidence>
<evidence type="ECO:0000313" key="5">
    <source>
        <dbReference type="Proteomes" id="UP000029590"/>
    </source>
</evidence>
<proteinExistence type="predicted"/>
<evidence type="ECO:0000313" key="4">
    <source>
        <dbReference type="EMBL" id="KGC10311.1"/>
    </source>
</evidence>
<dbReference type="EMBL" id="JPGG01000018">
    <property type="protein sequence ID" value="KGC09231.1"/>
    <property type="molecule type" value="Genomic_DNA"/>
</dbReference>
<gene>
    <name evidence="4" type="ORF">DM48_5794</name>
    <name evidence="3" type="ORF">DM48_5846</name>
</gene>
<protein>
    <recommendedName>
        <fullName evidence="6">Phage P22-like portal protein</fullName>
    </recommendedName>
</protein>
<organism evidence="3 5">
    <name type="scientific">Burkholderia gladioli</name>
    <name type="common">Pseudomonas marginata</name>
    <name type="synonym">Phytomonas marginata</name>
    <dbReference type="NCBI Taxonomy" id="28095"/>
    <lineage>
        <taxon>Bacteria</taxon>
        <taxon>Pseudomonadati</taxon>
        <taxon>Pseudomonadota</taxon>
        <taxon>Betaproteobacteria</taxon>
        <taxon>Burkholderiales</taxon>
        <taxon>Burkholderiaceae</taxon>
        <taxon>Burkholderia</taxon>
    </lineage>
</organism>
<feature type="region of interest" description="Disordered" evidence="2">
    <location>
        <begin position="670"/>
        <end position="705"/>
    </location>
</feature>
<dbReference type="Proteomes" id="UP000029590">
    <property type="component" value="Unassembled WGS sequence"/>
</dbReference>
<evidence type="ECO:0008006" key="6">
    <source>
        <dbReference type="Google" id="ProtNLM"/>
    </source>
</evidence>
<reference evidence="3 5" key="1">
    <citation type="submission" date="2014-04" db="EMBL/GenBank/DDBJ databases">
        <authorList>
            <person name="Bishop-Lilly K.A."/>
            <person name="Broomall S.M."/>
            <person name="Chain P.S."/>
            <person name="Chertkov O."/>
            <person name="Coyne S.R."/>
            <person name="Daligault H.E."/>
            <person name="Davenport K.W."/>
            <person name="Erkkila T."/>
            <person name="Frey K.G."/>
            <person name="Gibbons H.S."/>
            <person name="Gu W."/>
            <person name="Jaissle J."/>
            <person name="Johnson S.L."/>
            <person name="Koroleva G.I."/>
            <person name="Ladner J.T."/>
            <person name="Lo C.-C."/>
            <person name="Minogue T.D."/>
            <person name="Munk C."/>
            <person name="Palacios G.F."/>
            <person name="Redden C.L."/>
            <person name="Rosenzweig C.N."/>
            <person name="Scholz M.B."/>
            <person name="Teshima H."/>
            <person name="Xu Y."/>
        </authorList>
    </citation>
    <scope>NUCLEOTIDE SEQUENCE [LARGE SCALE GENOMIC DNA]</scope>
    <source>
        <strain evidence="5">gladioli</strain>
        <strain evidence="3">Gladioli</strain>
    </source>
</reference>
<dbReference type="AlphaFoldDB" id="A0AAW3END6"/>